<dbReference type="PROSITE" id="PS50928">
    <property type="entry name" value="ABC_TM1"/>
    <property type="match status" value="1"/>
</dbReference>
<evidence type="ECO:0000313" key="11">
    <source>
        <dbReference type="EMBL" id="USS92727.1"/>
    </source>
</evidence>
<dbReference type="CDD" id="cd06261">
    <property type="entry name" value="TM_PBP2"/>
    <property type="match status" value="1"/>
</dbReference>
<evidence type="ECO:0000256" key="2">
    <source>
        <dbReference type="ARBA" id="ARBA00010072"/>
    </source>
</evidence>
<dbReference type="InterPro" id="IPR035906">
    <property type="entry name" value="MetI-like_sf"/>
</dbReference>
<keyword evidence="4" id="KW-1003">Cell membrane</keyword>
<dbReference type="InterPro" id="IPR001638">
    <property type="entry name" value="Solute-binding_3/MltF_N"/>
</dbReference>
<keyword evidence="3 9" id="KW-0813">Transport</keyword>
<evidence type="ECO:0000256" key="8">
    <source>
        <dbReference type="ARBA" id="ARBA00023136"/>
    </source>
</evidence>
<dbReference type="NCBIfam" id="TIGR01726">
    <property type="entry name" value="HEQRo_perm_3TM"/>
    <property type="match status" value="1"/>
</dbReference>
<comment type="similarity">
    <text evidence="2">Belongs to the binding-protein-dependent transport system permease family. HisMQ subfamily.</text>
</comment>
<dbReference type="Pfam" id="PF00528">
    <property type="entry name" value="BPD_transp_1"/>
    <property type="match status" value="1"/>
</dbReference>
<sequence length="485" mass="53731">MMQKQWLKWSLVVVTFFLGSTFIQKNVHADDSLQKVKQQGVLKVAVAPDYPPFAFQVNEHGRSKDVGMDIEVAKQIAKDLHVKLELKNMDFSSVLVAVQTGKVDLALGGINPTPERAQNADFSKIYYYGGQSFLINKTDEHKLKHQHSLAGQKVGTQTGSMQQTLAKKDLTKSKLVSMDKTTDLVLAVKTHKVDAVGVEKPVAQAYVENDPDLKMIPANYKLNKKETGFAVAMPKGATSLQTAVNQSMDRIQHHHLMPQYLKTSAKYMQVNTANTSMWHYWKYFFDGLKYTLLISVCAVAGGIMLGVLLALMRLSNLKWLSWPALSYVEVVRGTPMMVQVLLVYFGLGMLINIPALPAGIIAVTLNSAAYVSEIIRGGINSVALGQKEAAKSLGLSKSDALRFVVLPQAFKNIWPALGNEFISVIKESSIVSIIGVTDLVYELNVVRADTYRGVAPIVVVMAIYFLITFTLTRLLNHWEGKMKHD</sequence>
<keyword evidence="5 9" id="KW-0812">Transmembrane</keyword>
<evidence type="ECO:0000256" key="9">
    <source>
        <dbReference type="RuleBase" id="RU363032"/>
    </source>
</evidence>
<dbReference type="EMBL" id="CP097478">
    <property type="protein sequence ID" value="USS92727.1"/>
    <property type="molecule type" value="Genomic_DNA"/>
</dbReference>
<accession>A0ABY5C2C3</accession>
<protein>
    <submittedName>
        <fullName evidence="11">ABC transporter substrate-binding protein/permease</fullName>
    </submittedName>
</protein>
<proteinExistence type="inferred from homology"/>
<dbReference type="InterPro" id="IPR000515">
    <property type="entry name" value="MetI-like"/>
</dbReference>
<gene>
    <name evidence="11" type="ORF">M8332_03580</name>
</gene>
<dbReference type="SMART" id="SM00062">
    <property type="entry name" value="PBPb"/>
    <property type="match status" value="1"/>
</dbReference>
<evidence type="ECO:0000256" key="3">
    <source>
        <dbReference type="ARBA" id="ARBA00022448"/>
    </source>
</evidence>
<feature type="transmembrane region" description="Helical" evidence="9">
    <location>
        <begin position="453"/>
        <end position="475"/>
    </location>
</feature>
<dbReference type="Gene3D" id="3.40.190.10">
    <property type="entry name" value="Periplasmic binding protein-like II"/>
    <property type="match status" value="2"/>
</dbReference>
<comment type="subcellular location">
    <subcellularLocation>
        <location evidence="1 9">Cell membrane</location>
        <topology evidence="1 9">Multi-pass membrane protein</topology>
    </subcellularLocation>
</comment>
<evidence type="ECO:0000256" key="1">
    <source>
        <dbReference type="ARBA" id="ARBA00004651"/>
    </source>
</evidence>
<evidence type="ECO:0000256" key="7">
    <source>
        <dbReference type="ARBA" id="ARBA00022989"/>
    </source>
</evidence>
<evidence type="ECO:0000256" key="5">
    <source>
        <dbReference type="ARBA" id="ARBA00022692"/>
    </source>
</evidence>
<keyword evidence="12" id="KW-1185">Reference proteome</keyword>
<dbReference type="PANTHER" id="PTHR30614">
    <property type="entry name" value="MEMBRANE COMPONENT OF AMINO ACID ABC TRANSPORTER"/>
    <property type="match status" value="1"/>
</dbReference>
<keyword evidence="6" id="KW-0029">Amino-acid transport</keyword>
<feature type="domain" description="ABC transmembrane type-1" evidence="10">
    <location>
        <begin position="288"/>
        <end position="472"/>
    </location>
</feature>
<feature type="transmembrane region" description="Helical" evidence="9">
    <location>
        <begin position="290"/>
        <end position="311"/>
    </location>
</feature>
<name>A0ABY5C2C3_9LACO</name>
<organism evidence="11 12">
    <name type="scientific">Fructilactobacillus ixorae</name>
    <dbReference type="NCBI Taxonomy" id="1750535"/>
    <lineage>
        <taxon>Bacteria</taxon>
        <taxon>Bacillati</taxon>
        <taxon>Bacillota</taxon>
        <taxon>Bacilli</taxon>
        <taxon>Lactobacillales</taxon>
        <taxon>Lactobacillaceae</taxon>
        <taxon>Fructilactobacillus</taxon>
    </lineage>
</organism>
<dbReference type="RefSeq" id="WP_252779470.1">
    <property type="nucleotide sequence ID" value="NZ_CP097478.1"/>
</dbReference>
<dbReference type="PANTHER" id="PTHR30614:SF20">
    <property type="entry name" value="GLUTAMINE TRANSPORT SYSTEM PERMEASE PROTEIN GLNP"/>
    <property type="match status" value="1"/>
</dbReference>
<dbReference type="InterPro" id="IPR043429">
    <property type="entry name" value="ArtM/GltK/GlnP/TcyL/YhdX-like"/>
</dbReference>
<evidence type="ECO:0000313" key="12">
    <source>
        <dbReference type="Proteomes" id="UP001057532"/>
    </source>
</evidence>
<evidence type="ECO:0000256" key="6">
    <source>
        <dbReference type="ARBA" id="ARBA00022970"/>
    </source>
</evidence>
<keyword evidence="7 9" id="KW-1133">Transmembrane helix</keyword>
<dbReference type="Proteomes" id="UP001057532">
    <property type="component" value="Chromosome"/>
</dbReference>
<keyword evidence="8 9" id="KW-0472">Membrane</keyword>
<dbReference type="Gene3D" id="1.10.3720.10">
    <property type="entry name" value="MetI-like"/>
    <property type="match status" value="1"/>
</dbReference>
<dbReference type="Pfam" id="PF00497">
    <property type="entry name" value="SBP_bac_3"/>
    <property type="match status" value="1"/>
</dbReference>
<dbReference type="SUPFAM" id="SSF161098">
    <property type="entry name" value="MetI-like"/>
    <property type="match status" value="1"/>
</dbReference>
<feature type="transmembrane region" description="Helical" evidence="9">
    <location>
        <begin position="341"/>
        <end position="363"/>
    </location>
</feature>
<evidence type="ECO:0000256" key="4">
    <source>
        <dbReference type="ARBA" id="ARBA00022475"/>
    </source>
</evidence>
<dbReference type="SUPFAM" id="SSF53850">
    <property type="entry name" value="Periplasmic binding protein-like II"/>
    <property type="match status" value="1"/>
</dbReference>
<evidence type="ECO:0000259" key="10">
    <source>
        <dbReference type="PROSITE" id="PS50928"/>
    </source>
</evidence>
<reference evidence="11" key="1">
    <citation type="submission" date="2022-05" db="EMBL/GenBank/DDBJ databases">
        <authorList>
            <person name="Oliphant S.A."/>
            <person name="Watson-Haigh N.S."/>
            <person name="Sumby K.M."/>
            <person name="Gardner J.M."/>
            <person name="Jiranek V."/>
        </authorList>
    </citation>
    <scope>NUCLEOTIDE SEQUENCE</scope>
    <source>
        <strain evidence="11">Ru20-1</strain>
    </source>
</reference>
<dbReference type="InterPro" id="IPR010065">
    <property type="entry name" value="AA_ABC_transptr_permease_3TM"/>
</dbReference>